<dbReference type="Gene3D" id="3.40.50.300">
    <property type="entry name" value="P-loop containing nucleotide triphosphate hydrolases"/>
    <property type="match status" value="1"/>
</dbReference>
<evidence type="ECO:0000256" key="2">
    <source>
        <dbReference type="ARBA" id="ARBA00022741"/>
    </source>
</evidence>
<dbReference type="Pfam" id="PF00004">
    <property type="entry name" value="AAA"/>
    <property type="match status" value="1"/>
</dbReference>
<dbReference type="Pfam" id="PF17862">
    <property type="entry name" value="AAA_lid_3"/>
    <property type="match status" value="1"/>
</dbReference>
<keyword evidence="2" id="KW-0547">Nucleotide-binding</keyword>
<dbReference type="SMART" id="SM00382">
    <property type="entry name" value="AAA"/>
    <property type="match status" value="1"/>
</dbReference>
<accession>A0A8E2F1G2</accession>
<feature type="domain" description="AAA+ ATPase" evidence="7">
    <location>
        <begin position="825"/>
        <end position="959"/>
    </location>
</feature>
<keyword evidence="3" id="KW-0472">Membrane</keyword>
<evidence type="ECO:0000256" key="5">
    <source>
        <dbReference type="ARBA" id="ARBA00023128"/>
    </source>
</evidence>
<evidence type="ECO:0000313" key="8">
    <source>
        <dbReference type="EMBL" id="OCL08832.1"/>
    </source>
</evidence>
<organism evidence="8 9">
    <name type="scientific">Glonium stellatum</name>
    <dbReference type="NCBI Taxonomy" id="574774"/>
    <lineage>
        <taxon>Eukaryota</taxon>
        <taxon>Fungi</taxon>
        <taxon>Dikarya</taxon>
        <taxon>Ascomycota</taxon>
        <taxon>Pezizomycotina</taxon>
        <taxon>Dothideomycetes</taxon>
        <taxon>Pleosporomycetidae</taxon>
        <taxon>Gloniales</taxon>
        <taxon>Gloniaceae</taxon>
        <taxon>Glonium</taxon>
    </lineage>
</organism>
<feature type="compositionally biased region" description="Basic and acidic residues" evidence="6">
    <location>
        <begin position="78"/>
        <end position="102"/>
    </location>
</feature>
<evidence type="ECO:0000256" key="3">
    <source>
        <dbReference type="ARBA" id="ARBA00022787"/>
    </source>
</evidence>
<evidence type="ECO:0000313" key="9">
    <source>
        <dbReference type="Proteomes" id="UP000250140"/>
    </source>
</evidence>
<dbReference type="GO" id="GO:0005741">
    <property type="term" value="C:mitochondrial outer membrane"/>
    <property type="evidence" value="ECO:0007669"/>
    <property type="project" value="UniProtKB-SubCell"/>
</dbReference>
<keyword evidence="3" id="KW-1000">Mitochondrion outer membrane</keyword>
<feature type="compositionally biased region" description="Polar residues" evidence="6">
    <location>
        <begin position="360"/>
        <end position="376"/>
    </location>
</feature>
<dbReference type="OrthoDB" id="39734at2759"/>
<protein>
    <submittedName>
        <fullName evidence="8">AAA-domain-containing protein</fullName>
    </submittedName>
</protein>
<dbReference type="SUPFAM" id="SSF52540">
    <property type="entry name" value="P-loop containing nucleoside triphosphate hydrolases"/>
    <property type="match status" value="1"/>
</dbReference>
<evidence type="ECO:0000256" key="1">
    <source>
        <dbReference type="ARBA" id="ARBA00004572"/>
    </source>
</evidence>
<dbReference type="Gene3D" id="1.10.8.60">
    <property type="match status" value="1"/>
</dbReference>
<keyword evidence="4" id="KW-0067">ATP-binding</keyword>
<name>A0A8E2F1G2_9PEZI</name>
<dbReference type="Proteomes" id="UP000250140">
    <property type="component" value="Unassembled WGS sequence"/>
</dbReference>
<dbReference type="CDD" id="cd19481">
    <property type="entry name" value="RecA-like_protease"/>
    <property type="match status" value="1"/>
</dbReference>
<dbReference type="PANTHER" id="PTHR45644">
    <property type="entry name" value="AAA ATPASE, PUTATIVE (AFU_ORTHOLOGUE AFUA_2G12920)-RELATED-RELATED"/>
    <property type="match status" value="1"/>
</dbReference>
<dbReference type="PANTHER" id="PTHR45644:SF56">
    <property type="entry name" value="AAA ATPASE, PUTATIVE (AFU_ORTHOLOGUE AFUA_2G12920)-RELATED"/>
    <property type="match status" value="1"/>
</dbReference>
<evidence type="ECO:0000259" key="7">
    <source>
        <dbReference type="SMART" id="SM00382"/>
    </source>
</evidence>
<feature type="compositionally biased region" description="Basic and acidic residues" evidence="6">
    <location>
        <begin position="59"/>
        <end position="71"/>
    </location>
</feature>
<proteinExistence type="predicted"/>
<dbReference type="InterPro" id="IPR003960">
    <property type="entry name" value="ATPase_AAA_CS"/>
</dbReference>
<dbReference type="GO" id="GO:0016887">
    <property type="term" value="F:ATP hydrolysis activity"/>
    <property type="evidence" value="ECO:0007669"/>
    <property type="project" value="InterPro"/>
</dbReference>
<keyword evidence="5" id="KW-0496">Mitochondrion</keyword>
<dbReference type="Pfam" id="PF24581">
    <property type="entry name" value="DUF7608"/>
    <property type="match status" value="1"/>
</dbReference>
<feature type="region of interest" description="Disordered" evidence="6">
    <location>
        <begin position="1096"/>
        <end position="1124"/>
    </location>
</feature>
<dbReference type="GO" id="GO:0005524">
    <property type="term" value="F:ATP binding"/>
    <property type="evidence" value="ECO:0007669"/>
    <property type="project" value="UniProtKB-KW"/>
</dbReference>
<dbReference type="InterPro" id="IPR003593">
    <property type="entry name" value="AAA+_ATPase"/>
</dbReference>
<reference evidence="8 9" key="1">
    <citation type="journal article" date="2016" name="Nat. Commun.">
        <title>Ectomycorrhizal ecology is imprinted in the genome of the dominant symbiotic fungus Cenococcum geophilum.</title>
        <authorList>
            <consortium name="DOE Joint Genome Institute"/>
            <person name="Peter M."/>
            <person name="Kohler A."/>
            <person name="Ohm R.A."/>
            <person name="Kuo A."/>
            <person name="Krutzmann J."/>
            <person name="Morin E."/>
            <person name="Arend M."/>
            <person name="Barry K.W."/>
            <person name="Binder M."/>
            <person name="Choi C."/>
            <person name="Clum A."/>
            <person name="Copeland A."/>
            <person name="Grisel N."/>
            <person name="Haridas S."/>
            <person name="Kipfer T."/>
            <person name="LaButti K."/>
            <person name="Lindquist E."/>
            <person name="Lipzen A."/>
            <person name="Maire R."/>
            <person name="Meier B."/>
            <person name="Mihaltcheva S."/>
            <person name="Molinier V."/>
            <person name="Murat C."/>
            <person name="Poggeler S."/>
            <person name="Quandt C.A."/>
            <person name="Sperisen C."/>
            <person name="Tritt A."/>
            <person name="Tisserant E."/>
            <person name="Crous P.W."/>
            <person name="Henrissat B."/>
            <person name="Nehls U."/>
            <person name="Egli S."/>
            <person name="Spatafora J.W."/>
            <person name="Grigoriev I.V."/>
            <person name="Martin F.M."/>
        </authorList>
    </citation>
    <scope>NUCLEOTIDE SEQUENCE [LARGE SCALE GENOMIC DNA]</scope>
    <source>
        <strain evidence="8 9">CBS 207.34</strain>
    </source>
</reference>
<feature type="region of interest" description="Disordered" evidence="6">
    <location>
        <begin position="1"/>
        <end position="104"/>
    </location>
</feature>
<dbReference type="InterPro" id="IPR051701">
    <property type="entry name" value="Mito_OM_Translocase_MSP1"/>
</dbReference>
<keyword evidence="9" id="KW-1185">Reference proteome</keyword>
<feature type="compositionally biased region" description="Low complexity" evidence="6">
    <location>
        <begin position="36"/>
        <end position="45"/>
    </location>
</feature>
<sequence length="1124" mass="125028">MQVVAWRTLRSASKSRCSARVISGRRHPNAPRTRPFHSTPPHSQTPTPPTDPQNPTIKQDGRTDHDRDKPATAEASEDAAKTEEPEVIAKKLQRSKEMRNNRSQDLPPIYIPNWFLRRNVVVNEEYQKLQKSWLIGETYATFPFPALPPHIMRILEDLSSTIGEVGWVSEEIRRLWPLDGDSKIRAEVFSREVGKKDMAAEGTAIPAQEAWSSGKPIHWNSADDSTDILRYPVSSRLHFWVLAEITATITACLSVVRPELGVSFPAAKTNLTLHCPTEGNSEFLSELVHSIAGERGIDVVQLDAQDLAEIAGDYLGEGSNSSDSIRSLGYETYRFKSELQEDIEEVEENEEGPDEEDVPANSSSFGFPTPKSSSGSAKHPSLLTGAVHVLNLGMPANAPFLKALGMQMGSGRDRGPMASSSNPFSARPQFNNEVHWEDMKLIALLEALVDSDDLKRNMLAAKKSVNEMRNPQTKPAATDSPKFFDFSLNTTSPVGVDLSAMLSKDAQSKISLTLEIQPSKQNQVKHAKPPYKKIILIRDIKELGATHRGSQILQKLQDIIRKRRAEGEQIMIVGTTSSVDLIPEMSKSGIRSLQSEGDDSYSRTIVLPPLNIKDTNYRHSFLPNRSDGASMRTGAEMRRNSEINFRHIQDMLRRLDPVVSAGLIDPECALQLPFPPTNHEIFMDRVLSFDQVHRIALTAIGIHLSQPKPALLSNAHLSLAMSLLDLSDEVKFNWITWENMERIKESKPTTSATKSTQEVRRDRILSKANKHEKRLLSGVINPEKIKTTFSDVHAPKETTEALRTLTSLSLLRPEAFRYGVLATDKIPGLLLYGPPGTGKTLLAKAVAKESGATVLEVSGSEVYDMYVGEGEKNVRAIFSLARKLSPCVVFIDEADAIFGSRDGGRQRTSHREIINQFLKEWDGMNDLSVFIMVATNRPFDLDDAVLRRLPRRLLVDLPTQADRQKILEIHLKDELLDKSVNLEDLARRTALYSGSDLKNMAVAAALACVREENENAAIAAAKALSATETSKSGHGQQTHQAEQDVPKLVPGQKYQFPEKRTLHARHFDKAMQEISASISEDMSSLSAIKKFDEQFGDRKGRRKKSAYGFGIQPERDEAAARVRT</sequence>
<dbReference type="PROSITE" id="PS00674">
    <property type="entry name" value="AAA"/>
    <property type="match status" value="1"/>
</dbReference>
<feature type="region of interest" description="Disordered" evidence="6">
    <location>
        <begin position="343"/>
        <end position="379"/>
    </location>
</feature>
<feature type="compositionally biased region" description="Acidic residues" evidence="6">
    <location>
        <begin position="343"/>
        <end position="358"/>
    </location>
</feature>
<dbReference type="InterPro" id="IPR056027">
    <property type="entry name" value="DUF7608"/>
</dbReference>
<evidence type="ECO:0000256" key="4">
    <source>
        <dbReference type="ARBA" id="ARBA00022840"/>
    </source>
</evidence>
<dbReference type="InterPro" id="IPR003959">
    <property type="entry name" value="ATPase_AAA_core"/>
</dbReference>
<evidence type="ECO:0000256" key="6">
    <source>
        <dbReference type="SAM" id="MobiDB-lite"/>
    </source>
</evidence>
<comment type="subcellular location">
    <subcellularLocation>
        <location evidence="1">Mitochondrion outer membrane</location>
        <topology evidence="1">Single-pass membrane protein</topology>
    </subcellularLocation>
</comment>
<dbReference type="InterPro" id="IPR027417">
    <property type="entry name" value="P-loop_NTPase"/>
</dbReference>
<dbReference type="AlphaFoldDB" id="A0A8E2F1G2"/>
<gene>
    <name evidence="8" type="ORF">AOQ84DRAFT_397703</name>
</gene>
<dbReference type="InterPro" id="IPR041569">
    <property type="entry name" value="AAA_lid_3"/>
</dbReference>
<feature type="compositionally biased region" description="Basic and acidic residues" evidence="6">
    <location>
        <begin position="1113"/>
        <end position="1124"/>
    </location>
</feature>
<dbReference type="EMBL" id="KV749579">
    <property type="protein sequence ID" value="OCL08832.1"/>
    <property type="molecule type" value="Genomic_DNA"/>
</dbReference>